<evidence type="ECO:0000313" key="2">
    <source>
        <dbReference type="EMBL" id="GCE01500.1"/>
    </source>
</evidence>
<dbReference type="InterPro" id="IPR006311">
    <property type="entry name" value="TAT_signal"/>
</dbReference>
<feature type="chain" id="PRO_5019292932" description="IPT/TIG domain-containing protein" evidence="1">
    <location>
        <begin position="37"/>
        <end position="564"/>
    </location>
</feature>
<gene>
    <name evidence="2" type="ORF">EHYA_09266</name>
</gene>
<sequence length="564" mass="56995">MSRIRRIASRRLAAIAAAATVAGTGALVAIAPSAQADTVDYATHCTNPYSNPPDGNVKIDLVVTPAKSTYQVGDVVSVEWQWKLYPKAPTSIPVVGKVPKDSTYPVGTVKLTGAQTGNFAIQGPQINPEALPGQDLILSNPVGSFTLTQAGQVGLTPDIYSTFTTALGQKVETKCSPVNPIAVSRTLTVDGPSTGAPTLSANPGEFNAGSQVALSGANWAAGTPSVELCDANGAACNANSIAANSLVVANGALSGNVNTVATVPTGNYKLKVKVGAGEALTPVKINAVARTISLSPNRGPVGTGVTITGKNFNPNIYILAYGRDAAGNLLDDTLVYGQSAADGSIVIPDFVASMASITSIVLMEGTDETTMVGAPFTIGAALPATLSASPASTHAGGTVAVSGNNWTPNGSATASLCAADGSACSTARISSGPLTIAADGALAGNVTIAGNVGEGTYKLKLSDGGGNSALTAITVQRRWLELNKTSGSPCTFVLVTGHGYGSLAWVNVNGLAGDSKTSDWAGAWANANGDFSIWILITKSNTTGIIASETFHSDRLATTPFKVT</sequence>
<keyword evidence="3" id="KW-1185">Reference proteome</keyword>
<proteinExistence type="predicted"/>
<dbReference type="Proteomes" id="UP000286931">
    <property type="component" value="Unassembled WGS sequence"/>
</dbReference>
<protein>
    <recommendedName>
        <fullName evidence="4">IPT/TIG domain-containing protein</fullName>
    </recommendedName>
</protein>
<dbReference type="RefSeq" id="WP_126643117.1">
    <property type="nucleotide sequence ID" value="NZ_BIFH01000049.1"/>
</dbReference>
<evidence type="ECO:0008006" key="4">
    <source>
        <dbReference type="Google" id="ProtNLM"/>
    </source>
</evidence>
<comment type="caution">
    <text evidence="2">The sequence shown here is derived from an EMBL/GenBank/DDBJ whole genome shotgun (WGS) entry which is preliminary data.</text>
</comment>
<name>A0A401Z3S6_9ACTN</name>
<evidence type="ECO:0000256" key="1">
    <source>
        <dbReference type="SAM" id="SignalP"/>
    </source>
</evidence>
<feature type="signal peptide" evidence="1">
    <location>
        <begin position="1"/>
        <end position="36"/>
    </location>
</feature>
<dbReference type="OrthoDB" id="4451361at2"/>
<dbReference type="PROSITE" id="PS51318">
    <property type="entry name" value="TAT"/>
    <property type="match status" value="1"/>
</dbReference>
<evidence type="ECO:0000313" key="3">
    <source>
        <dbReference type="Proteomes" id="UP000286931"/>
    </source>
</evidence>
<dbReference type="EMBL" id="BIFH01000049">
    <property type="protein sequence ID" value="GCE01500.1"/>
    <property type="molecule type" value="Genomic_DNA"/>
</dbReference>
<organism evidence="2 3">
    <name type="scientific">Embleya hyalina</name>
    <dbReference type="NCBI Taxonomy" id="516124"/>
    <lineage>
        <taxon>Bacteria</taxon>
        <taxon>Bacillati</taxon>
        <taxon>Actinomycetota</taxon>
        <taxon>Actinomycetes</taxon>
        <taxon>Kitasatosporales</taxon>
        <taxon>Streptomycetaceae</taxon>
        <taxon>Embleya</taxon>
    </lineage>
</organism>
<keyword evidence="1" id="KW-0732">Signal</keyword>
<accession>A0A401Z3S6</accession>
<dbReference type="AlphaFoldDB" id="A0A401Z3S6"/>
<reference evidence="2 3" key="1">
    <citation type="submission" date="2018-12" db="EMBL/GenBank/DDBJ databases">
        <title>Draft genome sequence of Embleya hyalina NBRC 13850T.</title>
        <authorList>
            <person name="Komaki H."/>
            <person name="Hosoyama A."/>
            <person name="Kimura A."/>
            <person name="Ichikawa N."/>
            <person name="Tamura T."/>
        </authorList>
    </citation>
    <scope>NUCLEOTIDE SEQUENCE [LARGE SCALE GENOMIC DNA]</scope>
    <source>
        <strain evidence="2 3">NBRC 13850</strain>
    </source>
</reference>